<dbReference type="SMART" id="SM00239">
    <property type="entry name" value="C2"/>
    <property type="match status" value="1"/>
</dbReference>
<feature type="domain" description="SMP-LTD" evidence="9">
    <location>
        <begin position="72"/>
        <end position="266"/>
    </location>
</feature>
<dbReference type="PANTHER" id="PTHR47042:SF4">
    <property type="entry name" value="OS02G0313700 PROTEIN"/>
    <property type="match status" value="1"/>
</dbReference>
<comment type="caution">
    <text evidence="10">The sequence shown here is derived from an EMBL/GenBank/DDBJ whole genome shotgun (WGS) entry which is preliminary data.</text>
</comment>
<keyword evidence="11" id="KW-1185">Reference proteome</keyword>
<evidence type="ECO:0000259" key="9">
    <source>
        <dbReference type="PROSITE" id="PS51847"/>
    </source>
</evidence>
<feature type="domain" description="C2" evidence="8">
    <location>
        <begin position="271"/>
        <end position="385"/>
    </location>
</feature>
<keyword evidence="7" id="KW-0812">Transmembrane</keyword>
<dbReference type="Gene3D" id="2.60.40.150">
    <property type="entry name" value="C2 domain"/>
    <property type="match status" value="1"/>
</dbReference>
<dbReference type="InterPro" id="IPR035892">
    <property type="entry name" value="C2_domain_sf"/>
</dbReference>
<feature type="compositionally biased region" description="Basic and acidic residues" evidence="6">
    <location>
        <begin position="558"/>
        <end position="583"/>
    </location>
</feature>
<dbReference type="GO" id="GO:0016020">
    <property type="term" value="C:membrane"/>
    <property type="evidence" value="ECO:0007669"/>
    <property type="project" value="UniProtKB-SubCell"/>
</dbReference>
<evidence type="ECO:0000256" key="3">
    <source>
        <dbReference type="ARBA" id="ARBA00023055"/>
    </source>
</evidence>
<evidence type="ECO:0000313" key="10">
    <source>
        <dbReference type="EMBL" id="KAL2483487.1"/>
    </source>
</evidence>
<keyword evidence="5 7" id="KW-0472">Membrane</keyword>
<keyword evidence="2" id="KW-0813">Transport</keyword>
<feature type="transmembrane region" description="Helical" evidence="7">
    <location>
        <begin position="7"/>
        <end position="26"/>
    </location>
</feature>
<feature type="region of interest" description="Disordered" evidence="6">
    <location>
        <begin position="611"/>
        <end position="636"/>
    </location>
</feature>
<accession>A0ABD1R611</accession>
<dbReference type="GO" id="GO:0008289">
    <property type="term" value="F:lipid binding"/>
    <property type="evidence" value="ECO:0007669"/>
    <property type="project" value="UniProtKB-KW"/>
</dbReference>
<dbReference type="InterPro" id="IPR052847">
    <property type="entry name" value="Ext_Synaptotagmin/KAHRP-like"/>
</dbReference>
<keyword evidence="3" id="KW-0445">Lipid transport</keyword>
<feature type="compositionally biased region" description="Polar residues" evidence="6">
    <location>
        <begin position="616"/>
        <end position="626"/>
    </location>
</feature>
<keyword evidence="4" id="KW-0446">Lipid-binding</keyword>
<dbReference type="PROSITE" id="PS50004">
    <property type="entry name" value="C2"/>
    <property type="match status" value="1"/>
</dbReference>
<organism evidence="10 11">
    <name type="scientific">Forsythia ovata</name>
    <dbReference type="NCBI Taxonomy" id="205694"/>
    <lineage>
        <taxon>Eukaryota</taxon>
        <taxon>Viridiplantae</taxon>
        <taxon>Streptophyta</taxon>
        <taxon>Embryophyta</taxon>
        <taxon>Tracheophyta</taxon>
        <taxon>Spermatophyta</taxon>
        <taxon>Magnoliopsida</taxon>
        <taxon>eudicotyledons</taxon>
        <taxon>Gunneridae</taxon>
        <taxon>Pentapetalae</taxon>
        <taxon>asterids</taxon>
        <taxon>lamiids</taxon>
        <taxon>Lamiales</taxon>
        <taxon>Oleaceae</taxon>
        <taxon>Forsythieae</taxon>
        <taxon>Forsythia</taxon>
    </lineage>
</organism>
<dbReference type="PROSITE" id="PS51847">
    <property type="entry name" value="SMP"/>
    <property type="match status" value="1"/>
</dbReference>
<feature type="region of interest" description="Disordered" evidence="6">
    <location>
        <begin position="454"/>
        <end position="497"/>
    </location>
</feature>
<dbReference type="SUPFAM" id="SSF49562">
    <property type="entry name" value="C2 domain (Calcium/lipid-binding domain, CaLB)"/>
    <property type="match status" value="1"/>
</dbReference>
<keyword evidence="7" id="KW-1133">Transmembrane helix</keyword>
<protein>
    <submittedName>
        <fullName evidence="10">C2 domain-containing protein</fullName>
    </submittedName>
</protein>
<evidence type="ECO:0000313" key="11">
    <source>
        <dbReference type="Proteomes" id="UP001604277"/>
    </source>
</evidence>
<feature type="region of interest" description="Disordered" evidence="6">
    <location>
        <begin position="552"/>
        <end position="583"/>
    </location>
</feature>
<evidence type="ECO:0000256" key="6">
    <source>
        <dbReference type="SAM" id="MobiDB-lite"/>
    </source>
</evidence>
<dbReference type="Proteomes" id="UP001604277">
    <property type="component" value="Unassembled WGS sequence"/>
</dbReference>
<evidence type="ECO:0000256" key="7">
    <source>
        <dbReference type="SAM" id="Phobius"/>
    </source>
</evidence>
<dbReference type="CDD" id="cd00030">
    <property type="entry name" value="C2"/>
    <property type="match status" value="1"/>
</dbReference>
<dbReference type="InterPro" id="IPR000008">
    <property type="entry name" value="C2_dom"/>
</dbReference>
<dbReference type="CDD" id="cd21669">
    <property type="entry name" value="SMP_SF"/>
    <property type="match status" value="1"/>
</dbReference>
<evidence type="ECO:0000259" key="8">
    <source>
        <dbReference type="PROSITE" id="PS50004"/>
    </source>
</evidence>
<gene>
    <name evidence="10" type="ORF">Fot_44931</name>
</gene>
<evidence type="ECO:0000256" key="5">
    <source>
        <dbReference type="ARBA" id="ARBA00023136"/>
    </source>
</evidence>
<dbReference type="GO" id="GO:0006869">
    <property type="term" value="P:lipid transport"/>
    <property type="evidence" value="ECO:0007669"/>
    <property type="project" value="UniProtKB-KW"/>
</dbReference>
<comment type="subcellular location">
    <subcellularLocation>
        <location evidence="1">Membrane</location>
    </subcellularLocation>
</comment>
<dbReference type="InterPro" id="IPR031468">
    <property type="entry name" value="SMP_LBD"/>
</dbReference>
<dbReference type="AlphaFoldDB" id="A0ABD1R611"/>
<dbReference type="PANTHER" id="PTHR47042">
    <property type="entry name" value="C2 DOMAIN-CONTAINING PROTEIN-LIKE"/>
    <property type="match status" value="1"/>
</dbReference>
<sequence length="701" mass="79075">MGSIMEVTIIHHVCIVLVLLWLLNFFNCCHPVAYFLSLVYLYQVHEFYVMRLRRKVQFEERRQSNQKRVLSEFETVRWLNYAIEKIWLVCVEEIVSQKILLPILPWFLQKYKPWTVNDAVVQHLYLGRSPPIFTEMRVLRESNGDDHLVLELGMNFRTADDMNAKLSVEVRKTLGLGMHAKLHLLGMHVEGKVLIGVKFISKWPFLGCLRVCFAEPPYFQMTVKPIFSHGLDVTELPGIAGWLDNLLALAFMQTLVQPDMLVVDVEKFASPQQENLFTLDAEEPVAYAIVEVLEAADMNPSELNGLADPYVKGQLGPHRFCTKTRKKILAPNWHEEFRIPIATWESPNMLIIEVRDKDHFVDDVLGDCSVNINDLKDGKRHDMWLFLENVKSGRLHLAVTVSECSAERMVTDEFEPIDIKGQWDTGIWIHHPRREFVPVWEPRKRKSRHLEIHHLDSRQVQGGSGDLNGSPPSTSRPNGGSSTDGSVDANKPQSLNPIRKGLRKLSLVFHRCTRAKGISNCLVELKPSPQDSISALNNKEIGMKLEIEDTIAAPYSEKAPKDDEKENREGSGPESPHREHVKDTAESILKHAGKSLKHELPLKESRKFKAELGLTPSDNNTASQYESSDDSSLSSATDVPLEVTGLVVSGSVVSSAASHPGNDSVKSKDVINQTEALSGTNSFMSKDDIVHIQNEPAVDNM</sequence>
<feature type="compositionally biased region" description="Polar residues" evidence="6">
    <location>
        <begin position="470"/>
        <end position="496"/>
    </location>
</feature>
<name>A0ABD1R611_9LAMI</name>
<evidence type="ECO:0000256" key="4">
    <source>
        <dbReference type="ARBA" id="ARBA00023121"/>
    </source>
</evidence>
<reference evidence="11" key="1">
    <citation type="submission" date="2024-07" db="EMBL/GenBank/DDBJ databases">
        <title>Two chromosome-level genome assemblies of Korean endemic species Abeliophyllum distichum and Forsythia ovata (Oleaceae).</title>
        <authorList>
            <person name="Jang H."/>
        </authorList>
    </citation>
    <scope>NUCLEOTIDE SEQUENCE [LARGE SCALE GENOMIC DNA]</scope>
</reference>
<evidence type="ECO:0000256" key="1">
    <source>
        <dbReference type="ARBA" id="ARBA00004370"/>
    </source>
</evidence>
<dbReference type="EMBL" id="JBFOLJ010000013">
    <property type="protein sequence ID" value="KAL2483487.1"/>
    <property type="molecule type" value="Genomic_DNA"/>
</dbReference>
<evidence type="ECO:0000256" key="2">
    <source>
        <dbReference type="ARBA" id="ARBA00022448"/>
    </source>
</evidence>
<proteinExistence type="predicted"/>
<dbReference type="Pfam" id="PF00168">
    <property type="entry name" value="C2"/>
    <property type="match status" value="1"/>
</dbReference>
<feature type="region of interest" description="Disordered" evidence="6">
    <location>
        <begin position="654"/>
        <end position="673"/>
    </location>
</feature>